<evidence type="ECO:0000313" key="7">
    <source>
        <dbReference type="EMBL" id="KAJ8922930.1"/>
    </source>
</evidence>
<dbReference type="PANTHER" id="PTHR45991:SF1">
    <property type="entry name" value="PACHYTENE CHECKPOINT PROTEIN 2 HOMOLOG"/>
    <property type="match status" value="1"/>
</dbReference>
<evidence type="ECO:0000256" key="3">
    <source>
        <dbReference type="ARBA" id="ARBA00022840"/>
    </source>
</evidence>
<keyword evidence="8" id="KW-1185">Reference proteome</keyword>
<dbReference type="InterPro" id="IPR003593">
    <property type="entry name" value="AAA+_ATPase"/>
</dbReference>
<evidence type="ECO:0000256" key="4">
    <source>
        <dbReference type="ARBA" id="ARBA00023254"/>
    </source>
</evidence>
<dbReference type="Pfam" id="PF23242">
    <property type="entry name" value="AAA_lid_TRIP13_C"/>
    <property type="match status" value="1"/>
</dbReference>
<dbReference type="InterPro" id="IPR058249">
    <property type="entry name" value="Pch2_C"/>
</dbReference>
<dbReference type="SMART" id="SM00382">
    <property type="entry name" value="AAA"/>
    <property type="match status" value="1"/>
</dbReference>
<dbReference type="CDD" id="cd19508">
    <property type="entry name" value="RecA-like_Pch2-like"/>
    <property type="match status" value="1"/>
</dbReference>
<dbReference type="Pfam" id="PF00004">
    <property type="entry name" value="AAA"/>
    <property type="match status" value="1"/>
</dbReference>
<evidence type="ECO:0000313" key="8">
    <source>
        <dbReference type="Proteomes" id="UP001159042"/>
    </source>
</evidence>
<dbReference type="GO" id="GO:0005634">
    <property type="term" value="C:nucleus"/>
    <property type="evidence" value="ECO:0007669"/>
    <property type="project" value="TreeGrafter"/>
</dbReference>
<keyword evidence="3 5" id="KW-0067">ATP-binding</keyword>
<reference evidence="7 8" key="1">
    <citation type="journal article" date="2023" name="Insect Mol. Biol.">
        <title>Genome sequencing provides insights into the evolution of gene families encoding plant cell wall-degrading enzymes in longhorned beetles.</title>
        <authorList>
            <person name="Shin N.R."/>
            <person name="Okamura Y."/>
            <person name="Kirsch R."/>
            <person name="Pauchet Y."/>
        </authorList>
    </citation>
    <scope>NUCLEOTIDE SEQUENCE [LARGE SCALE GENOMIC DNA]</scope>
    <source>
        <strain evidence="7">EAD_L_NR</strain>
    </source>
</reference>
<dbReference type="InterPro" id="IPR003960">
    <property type="entry name" value="ATPase_AAA_CS"/>
</dbReference>
<dbReference type="GO" id="GO:0051598">
    <property type="term" value="P:meiotic recombination checkpoint signaling"/>
    <property type="evidence" value="ECO:0007669"/>
    <property type="project" value="TreeGrafter"/>
</dbReference>
<dbReference type="Proteomes" id="UP001159042">
    <property type="component" value="Unassembled WGS sequence"/>
</dbReference>
<evidence type="ECO:0000256" key="1">
    <source>
        <dbReference type="ARBA" id="ARBA00007271"/>
    </source>
</evidence>
<sequence>MANNVDIEIILNKYNNSISKNSIIGVVQRYLEKISVQPNSVISNFEKDEQSILHHDVKTIIIGDIPNYNKTGIDLSTLEIKWYVYNLHDYGPMVQTETDENDESEAVLATHLSLPSTSLFNLWENLYYDNNIKSNLLKYAQTIMEFSDRGVDFKIVSCNRVILLHGPPGTGKTSLCKALAHKLSIRMNEKFKSGLLIEINSHSLFSKWFSESGKLVTKMFTKIKEIVEDGNMLVCVLIDEVESLAHARNQCVSGNEPSDSIRVVNAVLTEIDQIKRFPNVLILATSNMTETIDIAFVDRADIKQYLGVPTAPAIYKIYYSCIQELFKAQIIRQQVLEPVEALLSGKEDGPVEESRQLWRVCEKSLGLSGRSLRKIPFLAHALFLDKPVVSLTEFLAAMEKAAENEHLDRQYFTGLKLEK</sequence>
<dbReference type="GO" id="GO:0005694">
    <property type="term" value="C:chromosome"/>
    <property type="evidence" value="ECO:0007669"/>
    <property type="project" value="TreeGrafter"/>
</dbReference>
<comment type="caution">
    <text evidence="7">The sequence shown here is derived from an EMBL/GenBank/DDBJ whole genome shotgun (WGS) entry which is preliminary data.</text>
</comment>
<dbReference type="AlphaFoldDB" id="A0AAV8W8D0"/>
<dbReference type="FunFam" id="3.40.50.300:FF:001494">
    <property type="entry name" value="Pachytene checkpoint component Pch2"/>
    <property type="match status" value="1"/>
</dbReference>
<evidence type="ECO:0000256" key="5">
    <source>
        <dbReference type="RuleBase" id="RU003651"/>
    </source>
</evidence>
<feature type="domain" description="AAA+ ATPase" evidence="6">
    <location>
        <begin position="158"/>
        <end position="310"/>
    </location>
</feature>
<dbReference type="InterPro" id="IPR001270">
    <property type="entry name" value="ClpA/B"/>
</dbReference>
<comment type="similarity">
    <text evidence="1">Belongs to the AAA ATPase family. PCH2 subfamily.</text>
</comment>
<dbReference type="InterPro" id="IPR027417">
    <property type="entry name" value="P-loop_NTPase"/>
</dbReference>
<organism evidence="7 8">
    <name type="scientific">Exocentrus adspersus</name>
    <dbReference type="NCBI Taxonomy" id="1586481"/>
    <lineage>
        <taxon>Eukaryota</taxon>
        <taxon>Metazoa</taxon>
        <taxon>Ecdysozoa</taxon>
        <taxon>Arthropoda</taxon>
        <taxon>Hexapoda</taxon>
        <taxon>Insecta</taxon>
        <taxon>Pterygota</taxon>
        <taxon>Neoptera</taxon>
        <taxon>Endopterygota</taxon>
        <taxon>Coleoptera</taxon>
        <taxon>Polyphaga</taxon>
        <taxon>Cucujiformia</taxon>
        <taxon>Chrysomeloidea</taxon>
        <taxon>Cerambycidae</taxon>
        <taxon>Lamiinae</taxon>
        <taxon>Acanthocinini</taxon>
        <taxon>Exocentrus</taxon>
    </lineage>
</organism>
<accession>A0AAV8W8D0</accession>
<dbReference type="PRINTS" id="PR00300">
    <property type="entry name" value="CLPPROTEASEA"/>
</dbReference>
<dbReference type="GO" id="GO:0007131">
    <property type="term" value="P:reciprocal meiotic recombination"/>
    <property type="evidence" value="ECO:0007669"/>
    <property type="project" value="TreeGrafter"/>
</dbReference>
<dbReference type="InterPro" id="IPR044539">
    <property type="entry name" value="Pch2-like"/>
</dbReference>
<gene>
    <name evidence="7" type="ORF">NQ315_001474</name>
</gene>
<dbReference type="EMBL" id="JANEYG010000005">
    <property type="protein sequence ID" value="KAJ8922930.1"/>
    <property type="molecule type" value="Genomic_DNA"/>
</dbReference>
<dbReference type="Gene3D" id="3.40.50.300">
    <property type="entry name" value="P-loop containing nucleotide triphosphate hydrolases"/>
    <property type="match status" value="1"/>
</dbReference>
<keyword evidence="2 5" id="KW-0547">Nucleotide-binding</keyword>
<dbReference type="SUPFAM" id="SSF52540">
    <property type="entry name" value="P-loop containing nucleoside triphosphate hydrolases"/>
    <property type="match status" value="1"/>
</dbReference>
<name>A0AAV8W8D0_9CUCU</name>
<proteinExistence type="inferred from homology"/>
<dbReference type="GO" id="GO:0016887">
    <property type="term" value="F:ATP hydrolysis activity"/>
    <property type="evidence" value="ECO:0007669"/>
    <property type="project" value="InterPro"/>
</dbReference>
<evidence type="ECO:0000256" key="2">
    <source>
        <dbReference type="ARBA" id="ARBA00022741"/>
    </source>
</evidence>
<dbReference type="PROSITE" id="PS00674">
    <property type="entry name" value="AAA"/>
    <property type="match status" value="1"/>
</dbReference>
<evidence type="ECO:0000259" key="6">
    <source>
        <dbReference type="SMART" id="SM00382"/>
    </source>
</evidence>
<keyword evidence="4" id="KW-0469">Meiosis</keyword>
<dbReference type="InterPro" id="IPR003959">
    <property type="entry name" value="ATPase_AAA_core"/>
</dbReference>
<dbReference type="GO" id="GO:0005524">
    <property type="term" value="F:ATP binding"/>
    <property type="evidence" value="ECO:0007669"/>
    <property type="project" value="UniProtKB-KW"/>
</dbReference>
<dbReference type="PANTHER" id="PTHR45991">
    <property type="entry name" value="PACHYTENE CHECKPOINT PROTEIN 2"/>
    <property type="match status" value="1"/>
</dbReference>
<protein>
    <recommendedName>
        <fullName evidence="6">AAA+ ATPase domain-containing protein</fullName>
    </recommendedName>
</protein>